<gene>
    <name evidence="2" type="ordered locus">TEPIRE1_1593</name>
</gene>
<dbReference type="KEGG" id="tep:TepRe1_1480"/>
<dbReference type="KEGG" id="tae:TepiRe1_1593"/>
<name>F4LVP0_TEPAE</name>
<dbReference type="OrthoDB" id="1634137at2"/>
<dbReference type="AlphaFoldDB" id="F4LVP0"/>
<sequence>MSDKNEKIFEDLSQKIDELSIRIEKLNLAEYLEILRDPKKVLYVNFLGGIARGFGMAVGFTLLGAFVIYILQRMVILKLPIIGTFIADIVEIVQKQISIR</sequence>
<dbReference type="eggNOG" id="ENOG5032Z2B">
    <property type="taxonomic scope" value="Bacteria"/>
</dbReference>
<evidence type="ECO:0000256" key="1">
    <source>
        <dbReference type="SAM" id="Phobius"/>
    </source>
</evidence>
<dbReference type="STRING" id="1209989.TepRe1_1480"/>
<dbReference type="InterPro" id="IPR043723">
    <property type="entry name" value="DUF5665"/>
</dbReference>
<reference evidence="3" key="1">
    <citation type="journal article" date="2013" name="Genome Announc.">
        <title>First genome sequence of a syntrophic acetate-oxidizing bacterium, Tepidanaerobacter acetatoxydans strain Re1.</title>
        <authorList>
            <person name="Manzoor S."/>
            <person name="Bongcam-Rudloff E."/>
            <person name="Schnurer A."/>
            <person name="Muller B."/>
        </authorList>
    </citation>
    <scope>NUCLEOTIDE SEQUENCE [LARGE SCALE GENOMIC DNA]</scope>
    <source>
        <strain evidence="3">Re1</strain>
    </source>
</reference>
<dbReference type="Proteomes" id="UP000010802">
    <property type="component" value="Chromosome"/>
</dbReference>
<dbReference type="RefSeq" id="WP_013778549.1">
    <property type="nucleotide sequence ID" value="NC_015519.1"/>
</dbReference>
<accession>F4LVP0</accession>
<dbReference type="EMBL" id="HF563609">
    <property type="protein sequence ID" value="CDI40754.1"/>
    <property type="molecule type" value="Genomic_DNA"/>
</dbReference>
<keyword evidence="1" id="KW-0472">Membrane</keyword>
<dbReference type="Pfam" id="PF18910">
    <property type="entry name" value="DUF5665"/>
    <property type="match status" value="1"/>
</dbReference>
<feature type="transmembrane region" description="Helical" evidence="1">
    <location>
        <begin position="50"/>
        <end position="71"/>
    </location>
</feature>
<organism evidence="2 3">
    <name type="scientific">Tepidanaerobacter acetatoxydans (strain DSM 21804 / JCM 16047 / Re1)</name>
    <dbReference type="NCBI Taxonomy" id="1209989"/>
    <lineage>
        <taxon>Bacteria</taxon>
        <taxon>Bacillati</taxon>
        <taxon>Bacillota</taxon>
        <taxon>Clostridia</taxon>
        <taxon>Thermosediminibacterales</taxon>
        <taxon>Tepidanaerobacteraceae</taxon>
        <taxon>Tepidanaerobacter</taxon>
    </lineage>
</organism>
<dbReference type="HOGENOM" id="CLU_155870_2_0_9"/>
<evidence type="ECO:0000313" key="2">
    <source>
        <dbReference type="EMBL" id="CDI40754.1"/>
    </source>
</evidence>
<proteinExistence type="predicted"/>
<keyword evidence="1" id="KW-0812">Transmembrane</keyword>
<keyword evidence="3" id="KW-1185">Reference proteome</keyword>
<keyword evidence="1" id="KW-1133">Transmembrane helix</keyword>
<evidence type="ECO:0000313" key="3">
    <source>
        <dbReference type="Proteomes" id="UP000010802"/>
    </source>
</evidence>
<protein>
    <submittedName>
        <fullName evidence="2">Uncharacterized protein</fullName>
    </submittedName>
</protein>